<keyword evidence="2" id="KW-0547">Nucleotide-binding</keyword>
<protein>
    <recommendedName>
        <fullName evidence="5">Protein kinase domain-containing protein</fullName>
    </recommendedName>
</protein>
<dbReference type="Pfam" id="PF07714">
    <property type="entry name" value="PK_Tyr_Ser-Thr"/>
    <property type="match status" value="1"/>
</dbReference>
<evidence type="ECO:0000256" key="4">
    <source>
        <dbReference type="ARBA" id="ARBA00022840"/>
    </source>
</evidence>
<keyword evidence="7" id="KW-1185">Reference proteome</keyword>
<dbReference type="GO" id="GO:0005524">
    <property type="term" value="F:ATP binding"/>
    <property type="evidence" value="ECO:0007669"/>
    <property type="project" value="UniProtKB-KW"/>
</dbReference>
<dbReference type="STRING" id="282301.A0A267DP10"/>
<dbReference type="InterPro" id="IPR008266">
    <property type="entry name" value="Tyr_kinase_AS"/>
</dbReference>
<name>A0A267DP10_9PLAT</name>
<dbReference type="OrthoDB" id="4062651at2759"/>
<evidence type="ECO:0000313" key="7">
    <source>
        <dbReference type="Proteomes" id="UP000215902"/>
    </source>
</evidence>
<evidence type="ECO:0000256" key="2">
    <source>
        <dbReference type="ARBA" id="ARBA00022741"/>
    </source>
</evidence>
<sequence>MNWVNKRLMREVQAMHKLSQERDEFVKVLCLFIKEGIFCGYVMEHCKHGSLRQFINRIENISEEYKVFPFLTAKWMLQVADGFHYLQTRESGSLLHLDLALDNILVTEALDIKIADFGLAKNIADSIATQQSLELEQRRTIERRVPEKYDDLLRQPDAYSDRYLYGICVVEAFSRQSIQQLVGKEVDKYTAMVKEGRHLKSFEDLLDKKCFDVATDKDEELEQLQSTVKQVVRLTAHQEPEKRADFDTICDCWRDCDNLRMEAERMFVQDLLHADSAEVEHSSMQQMSASDASDNRVEAGGANALEVVSSSSRVGAISTAASAVAKKIAFDSMPSAQRSHEDFFNEINIHLTNYFDDDFNYYPRNACDYEADEYDPRETLHDY</sequence>
<comment type="caution">
    <text evidence="6">The sequence shown here is derived from an EMBL/GenBank/DDBJ whole genome shotgun (WGS) entry which is preliminary data.</text>
</comment>
<evidence type="ECO:0000256" key="3">
    <source>
        <dbReference type="ARBA" id="ARBA00022777"/>
    </source>
</evidence>
<dbReference type="SUPFAM" id="SSF56112">
    <property type="entry name" value="Protein kinase-like (PK-like)"/>
    <property type="match status" value="1"/>
</dbReference>
<feature type="domain" description="Protein kinase" evidence="5">
    <location>
        <begin position="1"/>
        <end position="268"/>
    </location>
</feature>
<dbReference type="InterPro" id="IPR001245">
    <property type="entry name" value="Ser-Thr/Tyr_kinase_cat_dom"/>
</dbReference>
<evidence type="ECO:0000259" key="5">
    <source>
        <dbReference type="PROSITE" id="PS50011"/>
    </source>
</evidence>
<dbReference type="PROSITE" id="PS50011">
    <property type="entry name" value="PROTEIN_KINASE_DOM"/>
    <property type="match status" value="1"/>
</dbReference>
<reference evidence="6 7" key="1">
    <citation type="submission" date="2017-06" db="EMBL/GenBank/DDBJ databases">
        <title>A platform for efficient transgenesis in Macrostomum lignano, a flatworm model organism for stem cell research.</title>
        <authorList>
            <person name="Berezikov E."/>
        </authorList>
    </citation>
    <scope>NUCLEOTIDE SEQUENCE [LARGE SCALE GENOMIC DNA]</scope>
    <source>
        <strain evidence="6">DV1</strain>
        <tissue evidence="6">Whole organism</tissue>
    </source>
</reference>
<dbReference type="PANTHER" id="PTHR44329:SF288">
    <property type="entry name" value="MITOGEN-ACTIVATED PROTEIN KINASE KINASE KINASE 20"/>
    <property type="match status" value="1"/>
</dbReference>
<proteinExistence type="predicted"/>
<dbReference type="InterPro" id="IPR000719">
    <property type="entry name" value="Prot_kinase_dom"/>
</dbReference>
<dbReference type="Gene3D" id="1.10.510.10">
    <property type="entry name" value="Transferase(Phosphotransferase) domain 1"/>
    <property type="match status" value="1"/>
</dbReference>
<evidence type="ECO:0000313" key="6">
    <source>
        <dbReference type="EMBL" id="PAA51011.1"/>
    </source>
</evidence>
<dbReference type="GO" id="GO:0004674">
    <property type="term" value="F:protein serine/threonine kinase activity"/>
    <property type="evidence" value="ECO:0007669"/>
    <property type="project" value="TreeGrafter"/>
</dbReference>
<dbReference type="InterPro" id="IPR011009">
    <property type="entry name" value="Kinase-like_dom_sf"/>
</dbReference>
<keyword evidence="4" id="KW-0067">ATP-binding</keyword>
<organism evidence="6 7">
    <name type="scientific">Macrostomum lignano</name>
    <dbReference type="NCBI Taxonomy" id="282301"/>
    <lineage>
        <taxon>Eukaryota</taxon>
        <taxon>Metazoa</taxon>
        <taxon>Spiralia</taxon>
        <taxon>Lophotrochozoa</taxon>
        <taxon>Platyhelminthes</taxon>
        <taxon>Rhabditophora</taxon>
        <taxon>Macrostomorpha</taxon>
        <taxon>Macrostomida</taxon>
        <taxon>Macrostomidae</taxon>
        <taxon>Macrostomum</taxon>
    </lineage>
</organism>
<dbReference type="PANTHER" id="PTHR44329">
    <property type="entry name" value="SERINE/THREONINE-PROTEIN KINASE TNNI3K-RELATED"/>
    <property type="match status" value="1"/>
</dbReference>
<evidence type="ECO:0000256" key="1">
    <source>
        <dbReference type="ARBA" id="ARBA00022679"/>
    </source>
</evidence>
<gene>
    <name evidence="6" type="ORF">BOX15_Mlig005512g3</name>
</gene>
<dbReference type="AlphaFoldDB" id="A0A267DP10"/>
<dbReference type="PROSITE" id="PS00109">
    <property type="entry name" value="PROTEIN_KINASE_TYR"/>
    <property type="match status" value="1"/>
</dbReference>
<dbReference type="Proteomes" id="UP000215902">
    <property type="component" value="Unassembled WGS sequence"/>
</dbReference>
<dbReference type="EMBL" id="NIVC01003518">
    <property type="protein sequence ID" value="PAA51011.1"/>
    <property type="molecule type" value="Genomic_DNA"/>
</dbReference>
<dbReference type="InterPro" id="IPR051681">
    <property type="entry name" value="Ser/Thr_Kinases-Pseudokinases"/>
</dbReference>
<keyword evidence="3" id="KW-0418">Kinase</keyword>
<accession>A0A267DP10</accession>
<keyword evidence="1" id="KW-0808">Transferase</keyword>